<dbReference type="PANTHER" id="PTHR33401:SF2">
    <property type="entry name" value="OS03G0138400 PROTEIN"/>
    <property type="match status" value="1"/>
</dbReference>
<dbReference type="PANTHER" id="PTHR33401">
    <property type="entry name" value="LIGHT-HARVESTING COMPLEX-LIKE PROTEIN OHP2, CHLOROPLASTIC"/>
    <property type="match status" value="1"/>
</dbReference>
<reference evidence="2" key="1">
    <citation type="submission" date="2014-09" db="EMBL/GenBank/DDBJ databases">
        <authorList>
            <person name="Magalhaes I.L.F."/>
            <person name="Oliveira U."/>
            <person name="Santos F.R."/>
            <person name="Vidigal T.H.D.A."/>
            <person name="Brescovit A.D."/>
            <person name="Santos A.J."/>
        </authorList>
    </citation>
    <scope>NUCLEOTIDE SEQUENCE</scope>
    <source>
        <tissue evidence="2">Shoot tissue taken approximately 20 cm above the soil surface</tissue>
    </source>
</reference>
<evidence type="ECO:0000313" key="2">
    <source>
        <dbReference type="EMBL" id="JAE15859.1"/>
    </source>
</evidence>
<feature type="compositionally biased region" description="Basic and acidic residues" evidence="1">
    <location>
        <begin position="35"/>
        <end position="46"/>
    </location>
</feature>
<dbReference type="AlphaFoldDB" id="A0A0A9FXA4"/>
<feature type="region of interest" description="Disordered" evidence="1">
    <location>
        <begin position="1"/>
        <end position="46"/>
    </location>
</feature>
<sequence length="105" mass="11361">MDRRILRSASFNGCGKNSPPSSPVAGSRAAATAGSKDDAAAGERKVLLPRQLSGGMARKGHKGPKRRVQWKDRHGKKLTEVLEFQPSDSSDSDDEYLETCICSIM</sequence>
<feature type="compositionally biased region" description="Basic residues" evidence="1">
    <location>
        <begin position="58"/>
        <end position="68"/>
    </location>
</feature>
<dbReference type="EMBL" id="GBRH01182037">
    <property type="protein sequence ID" value="JAE15859.1"/>
    <property type="molecule type" value="Transcribed_RNA"/>
</dbReference>
<evidence type="ECO:0000256" key="1">
    <source>
        <dbReference type="SAM" id="MobiDB-lite"/>
    </source>
</evidence>
<organism evidence="2">
    <name type="scientific">Arundo donax</name>
    <name type="common">Giant reed</name>
    <name type="synonym">Donax arundinaceus</name>
    <dbReference type="NCBI Taxonomy" id="35708"/>
    <lineage>
        <taxon>Eukaryota</taxon>
        <taxon>Viridiplantae</taxon>
        <taxon>Streptophyta</taxon>
        <taxon>Embryophyta</taxon>
        <taxon>Tracheophyta</taxon>
        <taxon>Spermatophyta</taxon>
        <taxon>Magnoliopsida</taxon>
        <taxon>Liliopsida</taxon>
        <taxon>Poales</taxon>
        <taxon>Poaceae</taxon>
        <taxon>PACMAD clade</taxon>
        <taxon>Arundinoideae</taxon>
        <taxon>Arundineae</taxon>
        <taxon>Arundo</taxon>
    </lineage>
</organism>
<reference evidence="2" key="2">
    <citation type="journal article" date="2015" name="Data Brief">
        <title>Shoot transcriptome of the giant reed, Arundo donax.</title>
        <authorList>
            <person name="Barrero R.A."/>
            <person name="Guerrero F.D."/>
            <person name="Moolhuijzen P."/>
            <person name="Goolsby J.A."/>
            <person name="Tidwell J."/>
            <person name="Bellgard S.E."/>
            <person name="Bellgard M.I."/>
        </authorList>
    </citation>
    <scope>NUCLEOTIDE SEQUENCE</scope>
    <source>
        <tissue evidence="2">Shoot tissue taken approximately 20 cm above the soil surface</tissue>
    </source>
</reference>
<protein>
    <submittedName>
        <fullName evidence="2">Uncharacterized protein</fullName>
    </submittedName>
</protein>
<name>A0A0A9FXA4_ARUDO</name>
<accession>A0A0A9FXA4</accession>
<proteinExistence type="predicted"/>
<feature type="region of interest" description="Disordered" evidence="1">
    <location>
        <begin position="51"/>
        <end position="70"/>
    </location>
</feature>